<feature type="site" description="Catalytically relevant" evidence="4">
    <location>
        <position position="153"/>
    </location>
</feature>
<dbReference type="PANTHER" id="PTHR47476">
    <property type="match status" value="1"/>
</dbReference>
<evidence type="ECO:0000256" key="1">
    <source>
        <dbReference type="ARBA" id="ARBA00008165"/>
    </source>
</evidence>
<dbReference type="InterPro" id="IPR035474">
    <property type="entry name" value="SIS_Kpsf"/>
</dbReference>
<dbReference type="SUPFAM" id="SSF53697">
    <property type="entry name" value="SIS domain"/>
    <property type="match status" value="1"/>
</dbReference>
<feature type="site" description="Catalytically relevant" evidence="4">
    <location>
        <position position="194"/>
    </location>
</feature>
<dbReference type="GO" id="GO:0016853">
    <property type="term" value="F:isomerase activity"/>
    <property type="evidence" value="ECO:0007669"/>
    <property type="project" value="InterPro"/>
</dbReference>
<dbReference type="EMBL" id="JALJOS010000042">
    <property type="protein sequence ID" value="KAK9820890.1"/>
    <property type="molecule type" value="Genomic_DNA"/>
</dbReference>
<evidence type="ECO:0000256" key="6">
    <source>
        <dbReference type="SAM" id="SignalP"/>
    </source>
</evidence>
<gene>
    <name evidence="9" type="ORF">WJX74_002275</name>
</gene>
<reference evidence="9 10" key="1">
    <citation type="journal article" date="2024" name="Nat. Commun.">
        <title>Phylogenomics reveals the evolutionary origins of lichenization in chlorophyte algae.</title>
        <authorList>
            <person name="Puginier C."/>
            <person name="Libourel C."/>
            <person name="Otte J."/>
            <person name="Skaloud P."/>
            <person name="Haon M."/>
            <person name="Grisel S."/>
            <person name="Petersen M."/>
            <person name="Berrin J.G."/>
            <person name="Delaux P.M."/>
            <person name="Dal Grande F."/>
            <person name="Keller J."/>
        </authorList>
    </citation>
    <scope>NUCLEOTIDE SEQUENCE [LARGE SCALE GENOMIC DNA]</scope>
    <source>
        <strain evidence="9 10">SAG 2145</strain>
    </source>
</reference>
<evidence type="ECO:0000256" key="4">
    <source>
        <dbReference type="PIRSR" id="PIRSR004692-3"/>
    </source>
</evidence>
<feature type="signal peptide" evidence="6">
    <location>
        <begin position="1"/>
        <end position="26"/>
    </location>
</feature>
<dbReference type="Proteomes" id="UP001438707">
    <property type="component" value="Unassembled WGS sequence"/>
</dbReference>
<protein>
    <recommendedName>
        <fullName evidence="11">Arabinose 5-phosphate isomerase</fullName>
    </recommendedName>
</protein>
<organism evidence="9 10">
    <name type="scientific">Apatococcus lobatus</name>
    <dbReference type="NCBI Taxonomy" id="904363"/>
    <lineage>
        <taxon>Eukaryota</taxon>
        <taxon>Viridiplantae</taxon>
        <taxon>Chlorophyta</taxon>
        <taxon>core chlorophytes</taxon>
        <taxon>Trebouxiophyceae</taxon>
        <taxon>Chlorellales</taxon>
        <taxon>Chlorellaceae</taxon>
        <taxon>Apatococcus</taxon>
    </lineage>
</organism>
<name>A0AAW1QHF7_9CHLO</name>
<comment type="caution">
    <text evidence="9">The sequence shown here is derived from an EMBL/GenBank/DDBJ whole genome shotgun (WGS) entry which is preliminary data.</text>
</comment>
<dbReference type="InterPro" id="IPR001347">
    <property type="entry name" value="SIS_dom"/>
</dbReference>
<dbReference type="AlphaFoldDB" id="A0AAW1QHF7"/>
<keyword evidence="6" id="KW-0732">Signal</keyword>
<evidence type="ECO:0000259" key="8">
    <source>
        <dbReference type="PROSITE" id="PS51464"/>
    </source>
</evidence>
<dbReference type="PROSITE" id="PS51464">
    <property type="entry name" value="SIS"/>
    <property type="match status" value="1"/>
</dbReference>
<dbReference type="GO" id="GO:0097367">
    <property type="term" value="F:carbohydrate derivative binding"/>
    <property type="evidence" value="ECO:0007669"/>
    <property type="project" value="InterPro"/>
</dbReference>
<dbReference type="PANTHER" id="PTHR47476:SF2">
    <property type="entry name" value="ARABINOSE 5-PHOSPHATE ISOMERASE-RELATED"/>
    <property type="match status" value="1"/>
</dbReference>
<dbReference type="PIRSF" id="PIRSF004692">
    <property type="entry name" value="KdsD_KpsF"/>
    <property type="match status" value="1"/>
</dbReference>
<evidence type="ECO:0000256" key="2">
    <source>
        <dbReference type="ARBA" id="ARBA00022737"/>
    </source>
</evidence>
<feature type="chain" id="PRO_5043564916" description="Arabinose 5-phosphate isomerase" evidence="6">
    <location>
        <begin position="27"/>
        <end position="372"/>
    </location>
</feature>
<sequence>MGLSKARRKPLLRAIWSLLIWPAGRSSCALPQLINMDGQLQDRRSSVDFSQVDIKELQLLFQEQQRYINFCFDHLDFEPIHTFCKICLQCEGVIFFTGVGKSGFIAQKISQTFVSTGSKAVYLNPTDALHGDLGIVSQKDMVVCFSKSGDTDELLRLVPYAKAKGAQLVSVTSVQGCKLAQQCHMAIHLPLERELCPFDMAPVTSTALQLIWGDTLAIALMQAKHMTREQFAMNHPAGRIGRRLMLRVGDCMLSGDRIPMAHAGDSIMGCLNELTTKSCGCVLVTGPQQQLLGTFTDGDLRRTLQAQGRAIFDLRVEQCMHAHPRTCTADMKAVDALHEMEDGPRKVGFLPVVDGVTLLGIVTLHGLVSAGL</sequence>
<dbReference type="GO" id="GO:0005975">
    <property type="term" value="P:carbohydrate metabolic process"/>
    <property type="evidence" value="ECO:0007669"/>
    <property type="project" value="InterPro"/>
</dbReference>
<dbReference type="Pfam" id="PF01380">
    <property type="entry name" value="SIS"/>
    <property type="match status" value="1"/>
</dbReference>
<evidence type="ECO:0000259" key="7">
    <source>
        <dbReference type="PROSITE" id="PS51371"/>
    </source>
</evidence>
<dbReference type="InterPro" id="IPR046348">
    <property type="entry name" value="SIS_dom_sf"/>
</dbReference>
<dbReference type="CDD" id="cd05014">
    <property type="entry name" value="SIS_Kpsf"/>
    <property type="match status" value="1"/>
</dbReference>
<dbReference type="InterPro" id="IPR046342">
    <property type="entry name" value="CBS_dom_sf"/>
</dbReference>
<comment type="similarity">
    <text evidence="1">Belongs to the SIS family. GutQ/KpsF subfamily.</text>
</comment>
<accession>A0AAW1QHF7</accession>
<dbReference type="InterPro" id="IPR000644">
    <property type="entry name" value="CBS_dom"/>
</dbReference>
<dbReference type="Pfam" id="PF00571">
    <property type="entry name" value="CBS"/>
    <property type="match status" value="1"/>
</dbReference>
<evidence type="ECO:0000256" key="5">
    <source>
        <dbReference type="PROSITE-ProRule" id="PRU00703"/>
    </source>
</evidence>
<feature type="domain" description="SIS" evidence="8">
    <location>
        <begin position="84"/>
        <end position="226"/>
    </location>
</feature>
<evidence type="ECO:0000256" key="3">
    <source>
        <dbReference type="ARBA" id="ARBA00023122"/>
    </source>
</evidence>
<dbReference type="NCBIfam" id="TIGR00393">
    <property type="entry name" value="kpsF"/>
    <property type="match status" value="1"/>
</dbReference>
<feature type="site" description="Catalytically relevant" evidence="4">
    <location>
        <position position="235"/>
    </location>
</feature>
<evidence type="ECO:0000313" key="9">
    <source>
        <dbReference type="EMBL" id="KAK9820890.1"/>
    </source>
</evidence>
<keyword evidence="10" id="KW-1185">Reference proteome</keyword>
<dbReference type="GO" id="GO:1901135">
    <property type="term" value="P:carbohydrate derivative metabolic process"/>
    <property type="evidence" value="ECO:0007669"/>
    <property type="project" value="InterPro"/>
</dbReference>
<keyword evidence="3 5" id="KW-0129">CBS domain</keyword>
<dbReference type="InterPro" id="IPR004800">
    <property type="entry name" value="KdsD/KpsF-type"/>
</dbReference>
<feature type="domain" description="CBS" evidence="7">
    <location>
        <begin position="320"/>
        <end position="372"/>
    </location>
</feature>
<proteinExistence type="inferred from homology"/>
<evidence type="ECO:0008006" key="11">
    <source>
        <dbReference type="Google" id="ProtNLM"/>
    </source>
</evidence>
<dbReference type="PROSITE" id="PS51371">
    <property type="entry name" value="CBS"/>
    <property type="match status" value="1"/>
</dbReference>
<dbReference type="CDD" id="cd04604">
    <property type="entry name" value="CBS_pair_SIS_assoc"/>
    <property type="match status" value="1"/>
</dbReference>
<keyword evidence="2" id="KW-0677">Repeat</keyword>
<feature type="site" description="Catalytically relevant" evidence="4">
    <location>
        <position position="101"/>
    </location>
</feature>
<evidence type="ECO:0000313" key="10">
    <source>
        <dbReference type="Proteomes" id="UP001438707"/>
    </source>
</evidence>
<dbReference type="Gene3D" id="3.10.580.10">
    <property type="entry name" value="CBS-domain"/>
    <property type="match status" value="1"/>
</dbReference>
<dbReference type="Gene3D" id="3.40.50.10490">
    <property type="entry name" value="Glucose-6-phosphate isomerase like protein, domain 1"/>
    <property type="match status" value="1"/>
</dbReference>